<accession>A0AAW3TXE2</accession>
<feature type="domain" description="Response regulatory" evidence="2">
    <location>
        <begin position="3"/>
        <end position="114"/>
    </location>
</feature>
<dbReference type="Pfam" id="PF00072">
    <property type="entry name" value="Response_reg"/>
    <property type="match status" value="1"/>
</dbReference>
<sequence>MHRLLIAEDIPAVASHLEDLARDSGIDAIMIVDSIESARAVIEFAPEIAIIDLNLADGFTGPMIADELRRSCDTRIIYLTANPELLPEALHEEHRVLRKPLIGQEMQRALLGDASETFA</sequence>
<dbReference type="GO" id="GO:0003677">
    <property type="term" value="F:DNA binding"/>
    <property type="evidence" value="ECO:0007669"/>
    <property type="project" value="UniProtKB-KW"/>
</dbReference>
<keyword evidence="4" id="KW-1185">Reference proteome</keyword>
<dbReference type="GO" id="GO:0000160">
    <property type="term" value="P:phosphorelay signal transduction system"/>
    <property type="evidence" value="ECO:0007669"/>
    <property type="project" value="InterPro"/>
</dbReference>
<gene>
    <name evidence="3" type="ORF">GGR47_003729</name>
</gene>
<comment type="caution">
    <text evidence="3">The sequence shown here is derived from an EMBL/GenBank/DDBJ whole genome shotgun (WGS) entry which is preliminary data.</text>
</comment>
<dbReference type="RefSeq" id="WP_147036716.1">
    <property type="nucleotide sequence ID" value="NZ_JACIDB010000018.1"/>
</dbReference>
<reference evidence="3 4" key="1">
    <citation type="submission" date="2020-08" db="EMBL/GenBank/DDBJ databases">
        <title>Genomic Encyclopedia of Type Strains, Phase IV (KMG-IV): sequencing the most valuable type-strain genomes for metagenomic binning, comparative biology and taxonomic classification.</title>
        <authorList>
            <person name="Goeker M."/>
        </authorList>
    </citation>
    <scope>NUCLEOTIDE SEQUENCE [LARGE SCALE GENOMIC DNA]</scope>
    <source>
        <strain evidence="3 4">DSM 15581</strain>
    </source>
</reference>
<dbReference type="EMBL" id="JACIDB010000018">
    <property type="protein sequence ID" value="MBB3877461.1"/>
    <property type="molecule type" value="Genomic_DNA"/>
</dbReference>
<dbReference type="Gene3D" id="3.40.50.2300">
    <property type="match status" value="1"/>
</dbReference>
<dbReference type="PROSITE" id="PS50110">
    <property type="entry name" value="RESPONSE_REGULATORY"/>
    <property type="match status" value="1"/>
</dbReference>
<evidence type="ECO:0000313" key="4">
    <source>
        <dbReference type="Proteomes" id="UP000528945"/>
    </source>
</evidence>
<dbReference type="Proteomes" id="UP000528945">
    <property type="component" value="Unassembled WGS sequence"/>
</dbReference>
<name>A0AAW3TXE2_9SPHN</name>
<keyword evidence="1" id="KW-0597">Phosphoprotein</keyword>
<proteinExistence type="predicted"/>
<evidence type="ECO:0000256" key="1">
    <source>
        <dbReference type="PROSITE-ProRule" id="PRU00169"/>
    </source>
</evidence>
<feature type="modified residue" description="4-aspartylphosphate" evidence="1">
    <location>
        <position position="52"/>
    </location>
</feature>
<organism evidence="3 4">
    <name type="scientific">Sphingomonas aquatilis</name>
    <dbReference type="NCBI Taxonomy" id="93063"/>
    <lineage>
        <taxon>Bacteria</taxon>
        <taxon>Pseudomonadati</taxon>
        <taxon>Pseudomonadota</taxon>
        <taxon>Alphaproteobacteria</taxon>
        <taxon>Sphingomonadales</taxon>
        <taxon>Sphingomonadaceae</taxon>
        <taxon>Sphingomonas</taxon>
    </lineage>
</organism>
<evidence type="ECO:0000313" key="3">
    <source>
        <dbReference type="EMBL" id="MBB3877461.1"/>
    </source>
</evidence>
<dbReference type="AlphaFoldDB" id="A0AAW3TXE2"/>
<dbReference type="InterPro" id="IPR001789">
    <property type="entry name" value="Sig_transdc_resp-reg_receiver"/>
</dbReference>
<keyword evidence="3" id="KW-0238">DNA-binding</keyword>
<dbReference type="SMART" id="SM00448">
    <property type="entry name" value="REC"/>
    <property type="match status" value="1"/>
</dbReference>
<evidence type="ECO:0000259" key="2">
    <source>
        <dbReference type="PROSITE" id="PS50110"/>
    </source>
</evidence>
<dbReference type="InterPro" id="IPR011006">
    <property type="entry name" value="CheY-like_superfamily"/>
</dbReference>
<protein>
    <submittedName>
        <fullName evidence="3">DNA-binding response OmpR family regulator</fullName>
    </submittedName>
</protein>
<dbReference type="SUPFAM" id="SSF52172">
    <property type="entry name" value="CheY-like"/>
    <property type="match status" value="1"/>
</dbReference>